<proteinExistence type="predicted"/>
<reference evidence="1" key="1">
    <citation type="journal article" date="2018" name="Nat. Genet.">
        <title>Extensive intraspecific gene order and gene structural variations between Mo17 and other maize genomes.</title>
        <authorList>
            <person name="Sun S."/>
            <person name="Zhou Y."/>
            <person name="Chen J."/>
            <person name="Shi J."/>
            <person name="Zhao H."/>
            <person name="Zhao H."/>
            <person name="Song W."/>
            <person name="Zhang M."/>
            <person name="Cui Y."/>
            <person name="Dong X."/>
            <person name="Liu H."/>
            <person name="Ma X."/>
            <person name="Jiao Y."/>
            <person name="Wang B."/>
            <person name="Wei X."/>
            <person name="Stein J.C."/>
            <person name="Glaubitz J.C."/>
            <person name="Lu F."/>
            <person name="Yu G."/>
            <person name="Liang C."/>
            <person name="Fengler K."/>
            <person name="Li B."/>
            <person name="Rafalski A."/>
            <person name="Schnable P.S."/>
            <person name="Ware D.H."/>
            <person name="Buckler E.S."/>
            <person name="Lai J."/>
        </authorList>
    </citation>
    <scope>NUCLEOTIDE SEQUENCE [LARGE SCALE GENOMIC DNA]</scope>
    <source>
        <tissue evidence="1">Seedling</tissue>
    </source>
</reference>
<comment type="caution">
    <text evidence="1">The sequence shown here is derived from an EMBL/GenBank/DDBJ whole genome shotgun (WGS) entry which is preliminary data.</text>
</comment>
<dbReference type="PANTHER" id="PTHR35468">
    <property type="entry name" value="MYOSIN-LIKE PROTEIN"/>
    <property type="match status" value="1"/>
</dbReference>
<dbReference type="Proteomes" id="UP000251960">
    <property type="component" value="Chromosome 4"/>
</dbReference>
<organism evidence="1">
    <name type="scientific">Zea mays</name>
    <name type="common">Maize</name>
    <dbReference type="NCBI Taxonomy" id="4577"/>
    <lineage>
        <taxon>Eukaryota</taxon>
        <taxon>Viridiplantae</taxon>
        <taxon>Streptophyta</taxon>
        <taxon>Embryophyta</taxon>
        <taxon>Tracheophyta</taxon>
        <taxon>Spermatophyta</taxon>
        <taxon>Magnoliopsida</taxon>
        <taxon>Liliopsida</taxon>
        <taxon>Poales</taxon>
        <taxon>Poaceae</taxon>
        <taxon>PACMAD clade</taxon>
        <taxon>Panicoideae</taxon>
        <taxon>Andropogonodae</taxon>
        <taxon>Andropogoneae</taxon>
        <taxon>Tripsacinae</taxon>
        <taxon>Zea</taxon>
    </lineage>
</organism>
<dbReference type="PANTHER" id="PTHR35468:SF1">
    <property type="entry name" value="MYOSIN-LIKE PROTEIN"/>
    <property type="match status" value="1"/>
</dbReference>
<dbReference type="AlphaFoldDB" id="A0A3L6F4B8"/>
<sequence length="158" mass="17845">MSDRSSPAAPTFFPFGPQAEAWDVTVKKVLAIIVPFSQQIMAGECKLVGSASCCDYREILWKILEQATAESDQWTEMQDMLELPQLESKLHTFKAHLPATAAIPDQKQWSDACKMEYPRAKPQHPRSQESGKEEIKKHVLICRVKRSPSSVLSKRSPF</sequence>
<accession>A0A3L6F4B8</accession>
<gene>
    <name evidence="1" type="ORF">Zm00014a_020236</name>
</gene>
<protein>
    <submittedName>
        <fullName evidence="1">Uncharacterized protein</fullName>
    </submittedName>
</protein>
<name>A0A3L6F4B8_MAIZE</name>
<evidence type="ECO:0000313" key="1">
    <source>
        <dbReference type="EMBL" id="PWZ27945.1"/>
    </source>
</evidence>
<dbReference type="ExpressionAtlas" id="A0A3L6F4B8">
    <property type="expression patterns" value="baseline and differential"/>
</dbReference>
<dbReference type="EMBL" id="NCVQ01000005">
    <property type="protein sequence ID" value="PWZ27945.1"/>
    <property type="molecule type" value="Genomic_DNA"/>
</dbReference>